<proteinExistence type="predicted"/>
<accession>A0A7Z2W1D3</accession>
<dbReference type="SUPFAM" id="SSF53756">
    <property type="entry name" value="UDP-Glycosyltransferase/glycogen phosphorylase"/>
    <property type="match status" value="1"/>
</dbReference>
<dbReference type="PANTHER" id="PTHR45947:SF3">
    <property type="entry name" value="SULFOQUINOVOSYL TRANSFERASE SQD2"/>
    <property type="match status" value="1"/>
</dbReference>
<dbReference type="RefSeq" id="WP_170205020.1">
    <property type="nucleotide sequence ID" value="NZ_CP051685.1"/>
</dbReference>
<organism evidence="1 2">
    <name type="scientific">Massilia forsythiae</name>
    <dbReference type="NCBI Taxonomy" id="2728020"/>
    <lineage>
        <taxon>Bacteria</taxon>
        <taxon>Pseudomonadati</taxon>
        <taxon>Pseudomonadota</taxon>
        <taxon>Betaproteobacteria</taxon>
        <taxon>Burkholderiales</taxon>
        <taxon>Oxalobacteraceae</taxon>
        <taxon>Telluria group</taxon>
        <taxon>Massilia</taxon>
    </lineage>
</organism>
<gene>
    <name evidence="1" type="ORF">HH212_25545</name>
</gene>
<dbReference type="Proteomes" id="UP000502415">
    <property type="component" value="Chromosome"/>
</dbReference>
<dbReference type="Pfam" id="PF13692">
    <property type="entry name" value="Glyco_trans_1_4"/>
    <property type="match status" value="1"/>
</dbReference>
<keyword evidence="2" id="KW-1185">Reference proteome</keyword>
<evidence type="ECO:0000313" key="1">
    <source>
        <dbReference type="EMBL" id="QJE02939.1"/>
    </source>
</evidence>
<dbReference type="PANTHER" id="PTHR45947">
    <property type="entry name" value="SULFOQUINOVOSYL TRANSFERASE SQD2"/>
    <property type="match status" value="1"/>
</dbReference>
<dbReference type="KEGG" id="mfy:HH212_25545"/>
<protein>
    <submittedName>
        <fullName evidence="1">Glycosyltransferase</fullName>
    </submittedName>
</protein>
<keyword evidence="1" id="KW-0808">Transferase</keyword>
<name>A0A7Z2W1D3_9BURK</name>
<dbReference type="InterPro" id="IPR050194">
    <property type="entry name" value="Glycosyltransferase_grp1"/>
</dbReference>
<evidence type="ECO:0000313" key="2">
    <source>
        <dbReference type="Proteomes" id="UP000502415"/>
    </source>
</evidence>
<dbReference type="AlphaFoldDB" id="A0A7Z2W1D3"/>
<reference evidence="1 2" key="1">
    <citation type="submission" date="2020-04" db="EMBL/GenBank/DDBJ databases">
        <title>Genome sequencing of novel species.</title>
        <authorList>
            <person name="Heo J."/>
            <person name="Kim S.-J."/>
            <person name="Kim J.-S."/>
            <person name="Hong S.-B."/>
            <person name="Kwon S.-W."/>
        </authorList>
    </citation>
    <scope>NUCLEOTIDE SEQUENCE [LARGE SCALE GENOMIC DNA]</scope>
    <source>
        <strain evidence="1 2">GN2-R2</strain>
    </source>
</reference>
<dbReference type="GO" id="GO:0016757">
    <property type="term" value="F:glycosyltransferase activity"/>
    <property type="evidence" value="ECO:0007669"/>
    <property type="project" value="TreeGrafter"/>
</dbReference>
<sequence>MKPARMLMVTSLYPYGQGETFVTAELEHVARSLGRIGIVPGFYVPGTTPRPARQPVDLAYADTRWGFLRVPRMLACLLLALVHYRWAGDLASILARPRKLDNLKELVRALYRARMFEHFLGGLARRARSGAAHACGAGSDAGVDIVYFYWMVPEIAGALHFRKASGTPLRIVCRAHRGDLYEDLKPGGYAGLRRTVMAGIDDVYCISEHGARYLAECFPAASGKIHVFRLGVDDPGFLNRQPHDGPLSIVSCAFVIASKRLHLIVDAMACLLAADPALQIRWTHVGDGPLLEQVRAHAARRLGGFGARAQAVFEGYRTQAELMALYRAEAFDVIANVSDSEGIPVSLMEACAAGMPMVAADVGGNAEIVNGANGVLLPADAGAAAIAAALLRFNDRAAARAVRAAARRHWAAHFDAAANYARFGRELAGGGQAQPHAAAGAAPVLDAVGGDGPPAG</sequence>
<dbReference type="Gene3D" id="3.40.50.2000">
    <property type="entry name" value="Glycogen Phosphorylase B"/>
    <property type="match status" value="2"/>
</dbReference>
<dbReference type="EMBL" id="CP051685">
    <property type="protein sequence ID" value="QJE02939.1"/>
    <property type="molecule type" value="Genomic_DNA"/>
</dbReference>